<comment type="similarity">
    <text evidence="1">Belongs to the sigma-70 factor family. ECF subfamily.</text>
</comment>
<dbReference type="EMBL" id="LQBL01000028">
    <property type="protein sequence ID" value="KUG53641.1"/>
    <property type="molecule type" value="Genomic_DNA"/>
</dbReference>
<evidence type="ECO:0000256" key="2">
    <source>
        <dbReference type="ARBA" id="ARBA00023015"/>
    </source>
</evidence>
<evidence type="ECO:0000256" key="1">
    <source>
        <dbReference type="ARBA" id="ARBA00010641"/>
    </source>
</evidence>
<dbReference type="RefSeq" id="WP_058891650.1">
    <property type="nucleotide sequence ID" value="NZ_LQBL01000028.1"/>
</dbReference>
<dbReference type="InterPro" id="IPR007627">
    <property type="entry name" value="RNA_pol_sigma70_r2"/>
</dbReference>
<evidence type="ECO:0000313" key="10">
    <source>
        <dbReference type="Proteomes" id="UP000054837"/>
    </source>
</evidence>
<sequence length="189" mass="21022">MTTAGLTVLDRAAPREARPLSRRDFDVARAFDEHGSLLLGVAVNALGDRHAAEDCVHETLVRAWRARDTFRAERGSERTWLIAIARRVIIDSARARSRRPVEVRAAPPESAPQPGVDSQVADRVTLLAGLSRLSPEHRQVVVEVQVRGLTYDELSERTGVAVGTLRSRMYYALRALRGMLTEEDDRDDA</sequence>
<feature type="domain" description="RNA polymerase sigma-70 region 4" evidence="8">
    <location>
        <begin position="130"/>
        <end position="177"/>
    </location>
</feature>
<dbReference type="InterPro" id="IPR039425">
    <property type="entry name" value="RNA_pol_sigma-70-like"/>
</dbReference>
<keyword evidence="3" id="KW-0731">Sigma factor</keyword>
<dbReference type="InterPro" id="IPR013325">
    <property type="entry name" value="RNA_pol_sigma_r2"/>
</dbReference>
<dbReference type="SUPFAM" id="SSF88946">
    <property type="entry name" value="Sigma2 domain of RNA polymerase sigma factors"/>
    <property type="match status" value="1"/>
</dbReference>
<dbReference type="AlphaFoldDB" id="A0A0W8I6K2"/>
<dbReference type="InterPro" id="IPR036388">
    <property type="entry name" value="WH-like_DNA-bd_sf"/>
</dbReference>
<dbReference type="Proteomes" id="UP000054837">
    <property type="component" value="Unassembled WGS sequence"/>
</dbReference>
<dbReference type="GO" id="GO:0003677">
    <property type="term" value="F:DNA binding"/>
    <property type="evidence" value="ECO:0007669"/>
    <property type="project" value="UniProtKB-KW"/>
</dbReference>
<reference evidence="9 10" key="1">
    <citation type="submission" date="2015-12" db="EMBL/GenBank/DDBJ databases">
        <title>Serinicoccus chungangenesis strain CD08_5 genome sequencing and assembly.</title>
        <authorList>
            <person name="Chander A.M."/>
            <person name="Kaur G."/>
            <person name="Nair G.R."/>
            <person name="Dhawan D.K."/>
            <person name="Kochhar R.K."/>
            <person name="Mayilraj S."/>
            <person name="Bhadada S.K."/>
        </authorList>
    </citation>
    <scope>NUCLEOTIDE SEQUENCE [LARGE SCALE GENOMIC DNA]</scope>
    <source>
        <strain evidence="9 10">CD08_5</strain>
    </source>
</reference>
<evidence type="ECO:0000256" key="4">
    <source>
        <dbReference type="ARBA" id="ARBA00023125"/>
    </source>
</evidence>
<accession>A0A0W8I6K2</accession>
<protein>
    <submittedName>
        <fullName evidence="9">RNA polymerase</fullName>
    </submittedName>
</protein>
<dbReference type="GO" id="GO:0016987">
    <property type="term" value="F:sigma factor activity"/>
    <property type="evidence" value="ECO:0007669"/>
    <property type="project" value="UniProtKB-KW"/>
</dbReference>
<evidence type="ECO:0000259" key="7">
    <source>
        <dbReference type="Pfam" id="PF04542"/>
    </source>
</evidence>
<dbReference type="InterPro" id="IPR014284">
    <property type="entry name" value="RNA_pol_sigma-70_dom"/>
</dbReference>
<evidence type="ECO:0000256" key="3">
    <source>
        <dbReference type="ARBA" id="ARBA00023082"/>
    </source>
</evidence>
<keyword evidence="5" id="KW-0804">Transcription</keyword>
<dbReference type="Pfam" id="PF04545">
    <property type="entry name" value="Sigma70_r4"/>
    <property type="match status" value="1"/>
</dbReference>
<dbReference type="OrthoDB" id="9811152at2"/>
<keyword evidence="10" id="KW-1185">Reference proteome</keyword>
<name>A0A0W8I6K2_9MICO</name>
<dbReference type="PANTHER" id="PTHR43133:SF52">
    <property type="entry name" value="ECF RNA POLYMERASE SIGMA FACTOR SIGL"/>
    <property type="match status" value="1"/>
</dbReference>
<evidence type="ECO:0000313" key="9">
    <source>
        <dbReference type="EMBL" id="KUG53641.1"/>
    </source>
</evidence>
<evidence type="ECO:0000259" key="8">
    <source>
        <dbReference type="Pfam" id="PF04545"/>
    </source>
</evidence>
<dbReference type="Gene3D" id="1.10.1740.10">
    <property type="match status" value="1"/>
</dbReference>
<comment type="caution">
    <text evidence="9">The sequence shown here is derived from an EMBL/GenBank/DDBJ whole genome shotgun (WGS) entry which is preliminary data.</text>
</comment>
<dbReference type="NCBIfam" id="TIGR02937">
    <property type="entry name" value="sigma70-ECF"/>
    <property type="match status" value="1"/>
</dbReference>
<dbReference type="PANTHER" id="PTHR43133">
    <property type="entry name" value="RNA POLYMERASE ECF-TYPE SIGMA FACTO"/>
    <property type="match status" value="1"/>
</dbReference>
<dbReference type="InterPro" id="IPR013324">
    <property type="entry name" value="RNA_pol_sigma_r3/r4-like"/>
</dbReference>
<dbReference type="SUPFAM" id="SSF88659">
    <property type="entry name" value="Sigma3 and sigma4 domains of RNA polymerase sigma factors"/>
    <property type="match status" value="1"/>
</dbReference>
<dbReference type="Gene3D" id="1.10.10.10">
    <property type="entry name" value="Winged helix-like DNA-binding domain superfamily/Winged helix DNA-binding domain"/>
    <property type="match status" value="1"/>
</dbReference>
<feature type="domain" description="RNA polymerase sigma-70 region 2" evidence="7">
    <location>
        <begin position="31"/>
        <end position="99"/>
    </location>
</feature>
<keyword evidence="4" id="KW-0238">DNA-binding</keyword>
<dbReference type="STRING" id="767452.AVL62_02365"/>
<organism evidence="9 10">
    <name type="scientific">Serinicoccus chungangensis</name>
    <dbReference type="NCBI Taxonomy" id="767452"/>
    <lineage>
        <taxon>Bacteria</taxon>
        <taxon>Bacillati</taxon>
        <taxon>Actinomycetota</taxon>
        <taxon>Actinomycetes</taxon>
        <taxon>Micrococcales</taxon>
        <taxon>Ornithinimicrobiaceae</taxon>
        <taxon>Serinicoccus</taxon>
    </lineage>
</organism>
<feature type="region of interest" description="Disordered" evidence="6">
    <location>
        <begin position="99"/>
        <end position="118"/>
    </location>
</feature>
<proteinExistence type="inferred from homology"/>
<gene>
    <name evidence="9" type="ORF">AVL62_02365</name>
</gene>
<dbReference type="Pfam" id="PF04542">
    <property type="entry name" value="Sigma70_r2"/>
    <property type="match status" value="1"/>
</dbReference>
<dbReference type="GO" id="GO:0006352">
    <property type="term" value="P:DNA-templated transcription initiation"/>
    <property type="evidence" value="ECO:0007669"/>
    <property type="project" value="InterPro"/>
</dbReference>
<dbReference type="InterPro" id="IPR007630">
    <property type="entry name" value="RNA_pol_sigma70_r4"/>
</dbReference>
<evidence type="ECO:0000256" key="5">
    <source>
        <dbReference type="ARBA" id="ARBA00023163"/>
    </source>
</evidence>
<keyword evidence="2" id="KW-0805">Transcription regulation</keyword>
<evidence type="ECO:0000256" key="6">
    <source>
        <dbReference type="SAM" id="MobiDB-lite"/>
    </source>
</evidence>